<dbReference type="InterPro" id="IPR027396">
    <property type="entry name" value="DsrEFH-like"/>
</dbReference>
<dbReference type="EMBL" id="FMYL01000003">
    <property type="protein sequence ID" value="SDB87596.1"/>
    <property type="molecule type" value="Genomic_DNA"/>
</dbReference>
<dbReference type="Gene3D" id="3.40.1260.10">
    <property type="entry name" value="DsrEFH-like"/>
    <property type="match status" value="1"/>
</dbReference>
<protein>
    <recommendedName>
        <fullName evidence="3">tRNA 2-thiouridine synthesizing protein B</fullName>
    </recommendedName>
</protein>
<gene>
    <name evidence="1" type="ORF">SAMN05421733_10399</name>
</gene>
<proteinExistence type="predicted"/>
<evidence type="ECO:0008006" key="3">
    <source>
        <dbReference type="Google" id="ProtNLM"/>
    </source>
</evidence>
<evidence type="ECO:0000313" key="1">
    <source>
        <dbReference type="EMBL" id="SDB87596.1"/>
    </source>
</evidence>
<dbReference type="SUPFAM" id="SSF75169">
    <property type="entry name" value="DsrEFH-like"/>
    <property type="match status" value="1"/>
</dbReference>
<reference evidence="2" key="1">
    <citation type="submission" date="2016-09" db="EMBL/GenBank/DDBJ databases">
        <authorList>
            <person name="Varghese N."/>
            <person name="Submissions S."/>
        </authorList>
    </citation>
    <scope>NUCLEOTIDE SEQUENCE [LARGE SCALE GENOMIC DNA]</scope>
    <source>
        <strain evidence="2">ANC 4422</strain>
    </source>
</reference>
<sequence>MPHLFTPLTKSFIGNLAMQNPTLFLIQSNYANTEKQLQRLSALLQADDAIVLMGEAILHAHRIQTTYKVYVLDSEKQLLTIQTPHVIDYPSFADLILQYAKVVRIA</sequence>
<accession>A0A1G6H2E5</accession>
<dbReference type="Proteomes" id="UP000242501">
    <property type="component" value="Unassembled WGS sequence"/>
</dbReference>
<name>A0A1G6H2E5_9GAMM</name>
<dbReference type="AlphaFoldDB" id="A0A1G6H2E5"/>
<evidence type="ECO:0000313" key="2">
    <source>
        <dbReference type="Proteomes" id="UP000242501"/>
    </source>
</evidence>
<dbReference type="STRING" id="1219383.SAMN05421733_10399"/>
<organism evidence="1 2">
    <name type="scientific">Acinetobacter boissieri</name>
    <dbReference type="NCBI Taxonomy" id="1219383"/>
    <lineage>
        <taxon>Bacteria</taxon>
        <taxon>Pseudomonadati</taxon>
        <taxon>Pseudomonadota</taxon>
        <taxon>Gammaproteobacteria</taxon>
        <taxon>Moraxellales</taxon>
        <taxon>Moraxellaceae</taxon>
        <taxon>Acinetobacter</taxon>
    </lineage>
</organism>
<keyword evidence="2" id="KW-1185">Reference proteome</keyword>